<dbReference type="Pfam" id="PF05860">
    <property type="entry name" value="TPS"/>
    <property type="match status" value="1"/>
</dbReference>
<protein>
    <submittedName>
        <fullName evidence="4">Filamentous hemagglutinin family N-terminal domain-containing protein</fullName>
    </submittedName>
</protein>
<reference evidence="5" key="1">
    <citation type="submission" date="2016-11" db="EMBL/GenBank/DDBJ databases">
        <authorList>
            <person name="Varghese N."/>
            <person name="Submissions S."/>
        </authorList>
    </citation>
    <scope>NUCLEOTIDE SEQUENCE [LARGE SCALE GENOMIC DNA]</scope>
    <source>
        <strain evidence="5">C3</strain>
    </source>
</reference>
<organism evidence="4 5">
    <name type="scientific">Selenomonas ruminantium</name>
    <dbReference type="NCBI Taxonomy" id="971"/>
    <lineage>
        <taxon>Bacteria</taxon>
        <taxon>Bacillati</taxon>
        <taxon>Bacillota</taxon>
        <taxon>Negativicutes</taxon>
        <taxon>Selenomonadales</taxon>
        <taxon>Selenomonadaceae</taxon>
        <taxon>Selenomonas</taxon>
    </lineage>
</organism>
<keyword evidence="2" id="KW-0732">Signal</keyword>
<gene>
    <name evidence="4" type="ORF">SAMN02910323_0302</name>
</gene>
<dbReference type="AlphaFoldDB" id="A0A1K1LRJ6"/>
<dbReference type="PANTHER" id="PTHR12338">
    <property type="entry name" value="AUTOTRANSPORTER"/>
    <property type="match status" value="1"/>
</dbReference>
<dbReference type="InterPro" id="IPR012334">
    <property type="entry name" value="Pectin_lyas_fold"/>
</dbReference>
<dbReference type="PANTHER" id="PTHR12338:SF5">
    <property type="entry name" value="ANTIGEN 43-RELATED"/>
    <property type="match status" value="1"/>
</dbReference>
<name>A0A1K1LRJ6_SELRU</name>
<dbReference type="Proteomes" id="UP000182958">
    <property type="component" value="Unassembled WGS sequence"/>
</dbReference>
<feature type="domain" description="Filamentous haemagglutinin FhaB/tRNA nuclease CdiA-like TPS" evidence="3">
    <location>
        <begin position="41"/>
        <end position="152"/>
    </location>
</feature>
<evidence type="ECO:0000259" key="3">
    <source>
        <dbReference type="SMART" id="SM00912"/>
    </source>
</evidence>
<dbReference type="NCBIfam" id="TIGR01901">
    <property type="entry name" value="adhes_NPXG"/>
    <property type="match status" value="1"/>
</dbReference>
<dbReference type="RefSeq" id="WP_072305239.1">
    <property type="nucleotide sequence ID" value="NZ_FPJA01000004.1"/>
</dbReference>
<evidence type="ECO:0000313" key="4">
    <source>
        <dbReference type="EMBL" id="SFW13545.1"/>
    </source>
</evidence>
<keyword evidence="5" id="KW-1185">Reference proteome</keyword>
<proteinExistence type="predicted"/>
<evidence type="ECO:0000256" key="1">
    <source>
        <dbReference type="SAM" id="MobiDB-lite"/>
    </source>
</evidence>
<feature type="signal peptide" evidence="2">
    <location>
        <begin position="1"/>
        <end position="30"/>
    </location>
</feature>
<accession>A0A1K1LRJ6</accession>
<dbReference type="InterPro" id="IPR050909">
    <property type="entry name" value="Bact_Autotransporter_VF"/>
</dbReference>
<feature type="compositionally biased region" description="Polar residues" evidence="1">
    <location>
        <begin position="1121"/>
        <end position="1132"/>
    </location>
</feature>
<dbReference type="SUPFAM" id="SSF51126">
    <property type="entry name" value="Pectin lyase-like"/>
    <property type="match status" value="1"/>
</dbReference>
<feature type="chain" id="PRO_5012905054" evidence="2">
    <location>
        <begin position="31"/>
        <end position="1279"/>
    </location>
</feature>
<dbReference type="InterPro" id="IPR011050">
    <property type="entry name" value="Pectin_lyase_fold/virulence"/>
</dbReference>
<evidence type="ECO:0000256" key="2">
    <source>
        <dbReference type="SAM" id="SignalP"/>
    </source>
</evidence>
<sequence>MRWITKYRKQRLGALAAAIAVTAWMPTAMAASALPDGLHHEDGVAKNEKLSSTTHLELDVTKGKAVANWTDFSIAPNHSVNFNHQGKGNWSVLNRVDASSKNMSEIYGSLTTSGSGVGTLFLINPNGITFGAGASVEVGSLVASTRELTDNNFTNGNYLLEGTQTAAITNLVNIKAENGLVALIAHKVENKGTINARQVNLVSGDSVELVNLDNVSAKSSDAVLDYDNKIGVLVKSLGQGGQVINSGTLKADNGFVLMKAKDAQNVMPNLVNAEKVSAANRIYKDKDGNMILLGDVNLVGDKVQIADGSKINAESADKGAGIDAESADKGAGTLNILSTNAIIDTIATGNTEEKKKAVISATSLSDTLRDTNVNIVASPLREDYYSDITIGKAITKGKGTDTELVKDTSLTLTAGRNISVDAAITSTAGKLNVQLNGDNEKSTKSKRSDGAVIIRSNIATNGGDFTTTGDNGTYIGLKNDELTKLIKNETQTNETQPTRTIKTKGGNISFGGNEVLLATGNTVELDTEDNTDKNNIKRGSVFVNGTINSANAYSLWNNGSNPTTWGKANEASKKYWGENSTAKSYLAVITGALEDAVISATIPPDTNNKSEAFVGGHVVAVKATEDGTVILKDGKPEVLYNADGTVKILAKNNPEDGINVWYKDAAGNPVRYWAWVDGKEKGTIFFIQRISLKHEATADTPESIKLYHGEKPKDANGNEIYSNFAPNEPNDDTGEGSEGAQTALSVNYSSHDSTQAKNIFYAKWDDVCSNHNKYRFGVVETELSPSSLKIIAGDVTLGDPVTLGGAVGNLSKLDNMTINSTGKVDMNGSVQLNNALAVNAQNDITAAKFIDVGGTADLHTNPRNNGSISTQAITAGGKIKLSAGKDVSIGGKITSHKVVSQQAEQPMVFMTSLRSSSAVPNEKDDIIISAQGSFNNNVAEEDSANALTTDPDRYWKVYADDPANSNMGKLNSNSFALWSWNGTEQVSDEGNMYIFKATPKLTYTAFDKTKRYGETLTDMGYGNSYAVKNSLSGQYTQNFKDGIDADFMVRKTLDGAVTDGVTTSAGYPSTAYVGIYDIDVKGSNVATAWGYDIADKSAKLTVTGNNPEDVKPQLDPHDTTNVDGSASYTTAPRTAPGTDRVLGLQSAELPFFREENGQTKLYGTYDVSIDPDKVKMEPTAKVLPEPDQPKNQYREYDKEITTKVGTAKFKLTYNGSTFDIYPMDIFGKKVLKAGDAAKNVEVESQALFAAFKEMGITLDDLDGVYTHFDNKKEVQSFRK</sequence>
<dbReference type="SMART" id="SM00912">
    <property type="entry name" value="Haemagg_act"/>
    <property type="match status" value="1"/>
</dbReference>
<dbReference type="InterPro" id="IPR008638">
    <property type="entry name" value="FhaB/CdiA-like_TPS"/>
</dbReference>
<evidence type="ECO:0000313" key="5">
    <source>
        <dbReference type="Proteomes" id="UP000182958"/>
    </source>
</evidence>
<dbReference type="EMBL" id="FPJA01000004">
    <property type="protein sequence ID" value="SFW13545.1"/>
    <property type="molecule type" value="Genomic_DNA"/>
</dbReference>
<dbReference type="Gene3D" id="2.160.20.10">
    <property type="entry name" value="Single-stranded right-handed beta-helix, Pectin lyase-like"/>
    <property type="match status" value="1"/>
</dbReference>
<feature type="region of interest" description="Disordered" evidence="1">
    <location>
        <begin position="1104"/>
        <end position="1133"/>
    </location>
</feature>
<feature type="compositionally biased region" description="Basic and acidic residues" evidence="1">
    <location>
        <begin position="1108"/>
        <end position="1120"/>
    </location>
</feature>